<dbReference type="OrthoDB" id="6513042at2759"/>
<keyword evidence="1" id="KW-0696">RNA-directed RNA polymerase</keyword>
<protein>
    <recommendedName>
        <fullName evidence="1">RNA-dependent RNA polymerase</fullName>
        <ecNumber evidence="1">2.7.7.48</ecNumber>
    </recommendedName>
</protein>
<proteinExistence type="inferred from homology"/>
<comment type="similarity">
    <text evidence="1">Belongs to the RdRP family.</text>
</comment>
<dbReference type="HOGENOM" id="CLU_001366_2_0_1"/>
<dbReference type="PANTHER" id="PTHR23079">
    <property type="entry name" value="RNA-DEPENDENT RNA POLYMERASE"/>
    <property type="match status" value="1"/>
</dbReference>
<dbReference type="Proteomes" id="UP000030651">
    <property type="component" value="Unassembled WGS sequence"/>
</dbReference>
<feature type="domain" description="RDRP core" evidence="3">
    <location>
        <begin position="440"/>
        <end position="1047"/>
    </location>
</feature>
<evidence type="ECO:0000313" key="6">
    <source>
        <dbReference type="Proteomes" id="UP000030651"/>
    </source>
</evidence>
<dbReference type="GO" id="GO:0030422">
    <property type="term" value="P:siRNA processing"/>
    <property type="evidence" value="ECO:0007669"/>
    <property type="project" value="TreeGrafter"/>
</dbReference>
<dbReference type="RefSeq" id="XP_007829823.1">
    <property type="nucleotide sequence ID" value="XM_007831632.1"/>
</dbReference>
<keyword evidence="1" id="KW-0808">Transferase</keyword>
<dbReference type="OMA" id="GIMDETN"/>
<reference evidence="6" key="1">
    <citation type="journal article" date="2015" name="BMC Genomics">
        <title>Genomic and transcriptomic analysis of the endophytic fungus Pestalotiopsis fici reveals its lifestyle and high potential for synthesis of natural products.</title>
        <authorList>
            <person name="Wang X."/>
            <person name="Zhang X."/>
            <person name="Liu L."/>
            <person name="Xiang M."/>
            <person name="Wang W."/>
            <person name="Sun X."/>
            <person name="Che Y."/>
            <person name="Guo L."/>
            <person name="Liu G."/>
            <person name="Guo L."/>
            <person name="Wang C."/>
            <person name="Yin W.B."/>
            <person name="Stadler M."/>
            <person name="Zhang X."/>
            <person name="Liu X."/>
        </authorList>
    </citation>
    <scope>NUCLEOTIDE SEQUENCE [LARGE SCALE GENOMIC DNA]</scope>
    <source>
        <strain evidence="6">W106-1 / CGMCC3.15140</strain>
    </source>
</reference>
<organism evidence="5 6">
    <name type="scientific">Pestalotiopsis fici (strain W106-1 / CGMCC3.15140)</name>
    <dbReference type="NCBI Taxonomy" id="1229662"/>
    <lineage>
        <taxon>Eukaryota</taxon>
        <taxon>Fungi</taxon>
        <taxon>Dikarya</taxon>
        <taxon>Ascomycota</taxon>
        <taxon>Pezizomycotina</taxon>
        <taxon>Sordariomycetes</taxon>
        <taxon>Xylariomycetidae</taxon>
        <taxon>Amphisphaeriales</taxon>
        <taxon>Sporocadaceae</taxon>
        <taxon>Pestalotiopsis</taxon>
    </lineage>
</organism>
<dbReference type="GO" id="GO:0003968">
    <property type="term" value="F:RNA-directed RNA polymerase activity"/>
    <property type="evidence" value="ECO:0007669"/>
    <property type="project" value="UniProtKB-KW"/>
</dbReference>
<dbReference type="Pfam" id="PF25358">
    <property type="entry name" value="PH_fung_RdRP"/>
    <property type="match status" value="1"/>
</dbReference>
<gene>
    <name evidence="5" type="ORF">PFICI_03051</name>
</gene>
<name>W3XIF0_PESFW</name>
<feature type="compositionally biased region" description="Polar residues" evidence="2">
    <location>
        <begin position="1196"/>
        <end position="1209"/>
    </location>
</feature>
<dbReference type="EMBL" id="KI912110">
    <property type="protein sequence ID" value="ETS85026.1"/>
    <property type="molecule type" value="Genomic_DNA"/>
</dbReference>
<dbReference type="GO" id="GO:0031380">
    <property type="term" value="C:nuclear RNA-directed RNA polymerase complex"/>
    <property type="evidence" value="ECO:0007669"/>
    <property type="project" value="TreeGrafter"/>
</dbReference>
<keyword evidence="1" id="KW-0548">Nucleotidyltransferase</keyword>
<dbReference type="eggNOG" id="KOG0988">
    <property type="taxonomic scope" value="Eukaryota"/>
</dbReference>
<dbReference type="GeneID" id="19268064"/>
<dbReference type="InterPro" id="IPR057596">
    <property type="entry name" value="RDRP_core"/>
</dbReference>
<evidence type="ECO:0000259" key="3">
    <source>
        <dbReference type="Pfam" id="PF05183"/>
    </source>
</evidence>
<sequence>MEVYLAGLPADLSEYQLKKSLGEMIGALKIQDWTCQKAPRKKFGTLSFLRSFDGEVFLRQHGELPTSLLDRQGRPRMKARLVIMGNYVYCRRSFRDVDQFMIRSLQKDANERRDIEAMPEAQKHPDEIFAVSALICGYFDYNSRQELVFAPEVIWRCPSGIGKFSKDELLISYQLTTNCNSKIRIEIPYRIIESILPSTTPTTLTLTLLEPPRFFEVTKPDLADTFAAMQMNQGINTLKPTRRRLTELPDGLEDHNLSKHGMLLGQCLIYQLLVSPHEFRQKLQSLRRSEILPIYPSMYNFPQDLAKNPSFNEGMRLLHRTIQRYVTAVKFEILFQIQALVENGYILPWTGSKLLEKIYKHSSDARTEKDRRYAISGLAIKNLFTQIPFPAPDTDPLWFNADELFKQLENNESEMRLGLTKELISEKARNNLTMVYKARVTPTHISLHGPEPEAKNRILRKFEENVDHFVRFQFSDEDGQDIHFNSKFSNEAIYERFLQVLNKGTQIGGRKYDFLGFSHSSLRSQSAWFMAPFFQYGKLQTYFNVINDLGQFSDIYSPARCAARIGQAFSETPFAISLKEHGILDYVIPDIRSDNGQGKRVFTDGVGWASAKVVDAILAALPQRKEATCFQIRWGGAKGMLALDTRQAGSAFAVRPSMVKFESKDIGNLEICDMANKPIPLVLNRQMIKILEDMAVPNDWFFMQQDKELERLRKITATAFNVAAFLRKKKIADQLGLPRLIRRLDLLGIDYKKDRFLCSVVEAVILRELRLLKHKARIPVEQGATLFGIVDETGFLKEGEIYVSFDKTDLIKTDYLTLDSCEMIVTRSPALHPGDIQLATNKVPPPGHSLEHLRNCIVFSHKGKRDLPSQLSGGDLDGDIYNVIWDQFAVSNCKRVFAPADYPLTQPRELTRQVKREDMTEFFVEFMKTNNLGVIATRHMILADQRPAGTVDEDCVKLAQLHSTSVDYSKTGVPVSMDTLRAIKFNRFRPDFMAPAPPTHLQNRTEIVFDAPTRPAADEYNDEEEDTGPGFRYYLSDKILGRLYRAINEQKIWKESVRIDRKQGDGVEVWNRFQSYVMEQCEDKLGGVTWASFMGEAWDIRHAYEDAIAGACVDFSDHATVSITELEVFTGNIFNKSGVQTRRQRDRSLQIKDEFDRIAAWIESLIRKQPIADLAAQEQQQEENDGNQDEVDGASDINSSGESTWTTTDPESTALELSIACLHVGCVKEKGRRNPGMPRGRASKEDGKSSFKIVAACCVLKELNIATRRADTRSAALAQGGGFVGVSGRP</sequence>
<evidence type="ECO:0000259" key="4">
    <source>
        <dbReference type="Pfam" id="PF25358"/>
    </source>
</evidence>
<dbReference type="PANTHER" id="PTHR23079:SF17">
    <property type="entry name" value="RNA-DEPENDENT RNA POLYMERASE"/>
    <property type="match status" value="1"/>
</dbReference>
<dbReference type="InterPro" id="IPR057503">
    <property type="entry name" value="PH_RdRP"/>
</dbReference>
<dbReference type="EC" id="2.7.7.48" evidence="1"/>
<dbReference type="Pfam" id="PF05183">
    <property type="entry name" value="RdRP"/>
    <property type="match status" value="1"/>
</dbReference>
<dbReference type="STRING" id="1229662.W3XIF0"/>
<dbReference type="GO" id="GO:0003723">
    <property type="term" value="F:RNA binding"/>
    <property type="evidence" value="ECO:0007669"/>
    <property type="project" value="UniProtKB-KW"/>
</dbReference>
<feature type="region of interest" description="Disordered" evidence="2">
    <location>
        <begin position="1176"/>
        <end position="1209"/>
    </location>
</feature>
<dbReference type="InterPro" id="IPR007855">
    <property type="entry name" value="RDRP"/>
</dbReference>
<evidence type="ECO:0000256" key="2">
    <source>
        <dbReference type="SAM" id="MobiDB-lite"/>
    </source>
</evidence>
<evidence type="ECO:0000256" key="1">
    <source>
        <dbReference type="RuleBase" id="RU363098"/>
    </source>
</evidence>
<evidence type="ECO:0000313" key="5">
    <source>
        <dbReference type="EMBL" id="ETS85026.1"/>
    </source>
</evidence>
<keyword evidence="6" id="KW-1185">Reference proteome</keyword>
<dbReference type="KEGG" id="pfy:PFICI_03051"/>
<feature type="domain" description="RdRP-like PH" evidence="4">
    <location>
        <begin position="129"/>
        <end position="293"/>
    </location>
</feature>
<dbReference type="InParanoid" id="W3XIF0"/>
<accession>W3XIF0</accession>
<comment type="catalytic activity">
    <reaction evidence="1">
        <text>RNA(n) + a ribonucleoside 5'-triphosphate = RNA(n+1) + diphosphate</text>
        <dbReference type="Rhea" id="RHEA:21248"/>
        <dbReference type="Rhea" id="RHEA-COMP:14527"/>
        <dbReference type="Rhea" id="RHEA-COMP:17342"/>
        <dbReference type="ChEBI" id="CHEBI:33019"/>
        <dbReference type="ChEBI" id="CHEBI:61557"/>
        <dbReference type="ChEBI" id="CHEBI:140395"/>
        <dbReference type="EC" id="2.7.7.48"/>
    </reaction>
</comment>
<feature type="compositionally biased region" description="Acidic residues" evidence="2">
    <location>
        <begin position="1180"/>
        <end position="1193"/>
    </location>
</feature>
<keyword evidence="1" id="KW-0694">RNA-binding</keyword>